<dbReference type="InterPro" id="IPR002347">
    <property type="entry name" value="SDR_fam"/>
</dbReference>
<dbReference type="InterPro" id="IPR036291">
    <property type="entry name" value="NAD(P)-bd_dom_sf"/>
</dbReference>
<keyword evidence="3" id="KW-1185">Reference proteome</keyword>
<dbReference type="AlphaFoldDB" id="A0A927LY01"/>
<dbReference type="PANTHER" id="PTHR42879">
    <property type="entry name" value="3-OXOACYL-(ACYL-CARRIER-PROTEIN) REDUCTASE"/>
    <property type="match status" value="1"/>
</dbReference>
<gene>
    <name evidence="2" type="ORF">H4W31_000102</name>
</gene>
<dbReference type="SUPFAM" id="SSF51735">
    <property type="entry name" value="NAD(P)-binding Rossmann-fold domains"/>
    <property type="match status" value="1"/>
</dbReference>
<protein>
    <submittedName>
        <fullName evidence="2">NAD(P)-dependent dehydrogenase (Short-subunit alcohol dehydrogenase family)</fullName>
    </submittedName>
</protein>
<evidence type="ECO:0000313" key="2">
    <source>
        <dbReference type="EMBL" id="MBE1484464.1"/>
    </source>
</evidence>
<evidence type="ECO:0000256" key="1">
    <source>
        <dbReference type="ARBA" id="ARBA00006484"/>
    </source>
</evidence>
<dbReference type="Gene3D" id="3.40.50.720">
    <property type="entry name" value="NAD(P)-binding Rossmann-like Domain"/>
    <property type="match status" value="1"/>
</dbReference>
<organism evidence="2 3">
    <name type="scientific">Plantactinospora soyae</name>
    <dbReference type="NCBI Taxonomy" id="1544732"/>
    <lineage>
        <taxon>Bacteria</taxon>
        <taxon>Bacillati</taxon>
        <taxon>Actinomycetota</taxon>
        <taxon>Actinomycetes</taxon>
        <taxon>Micromonosporales</taxon>
        <taxon>Micromonosporaceae</taxon>
        <taxon>Plantactinospora</taxon>
    </lineage>
</organism>
<dbReference type="InterPro" id="IPR050259">
    <property type="entry name" value="SDR"/>
</dbReference>
<comment type="caution">
    <text evidence="2">The sequence shown here is derived from an EMBL/GenBank/DDBJ whole genome shotgun (WGS) entry which is preliminary data.</text>
</comment>
<proteinExistence type="inferred from homology"/>
<sequence length="263" mass="27387">MDLGLANKRAIVTGGSAGIGKAIARQLVAEGVHCAVSSRSLDRARTATADLTGPGRALPVQAELRDAESVEAMVRQVTEEFGGVDILVNNGAVVSGNQAEDFAHVTDELILTSFEEKFLGTMRCCRAVVPLMRAQGFGRIINIAGHKAREGGAISAGARNSAIVHLTRSLALELGRDGITVNAVHPFTTVTETLESRMAEVAKRRGVTLEEHLGHVAGRTALGRLVTAPEIAAFVAFLASPLSVALTGEVVALTGGVDRAVHG</sequence>
<dbReference type="PRINTS" id="PR00080">
    <property type="entry name" value="SDRFAMILY"/>
</dbReference>
<dbReference type="Proteomes" id="UP000649753">
    <property type="component" value="Unassembled WGS sequence"/>
</dbReference>
<accession>A0A927LY01</accession>
<comment type="similarity">
    <text evidence="1">Belongs to the short-chain dehydrogenases/reductases (SDR) family.</text>
</comment>
<dbReference type="EMBL" id="JADBEB010000001">
    <property type="protein sequence ID" value="MBE1484464.1"/>
    <property type="molecule type" value="Genomic_DNA"/>
</dbReference>
<dbReference type="RefSeq" id="WP_192764822.1">
    <property type="nucleotide sequence ID" value="NZ_JADBEB010000001.1"/>
</dbReference>
<reference evidence="2" key="1">
    <citation type="submission" date="2020-10" db="EMBL/GenBank/DDBJ databases">
        <title>Sequencing the genomes of 1000 actinobacteria strains.</title>
        <authorList>
            <person name="Klenk H.-P."/>
        </authorList>
    </citation>
    <scope>NUCLEOTIDE SEQUENCE</scope>
    <source>
        <strain evidence="2">DSM 46832</strain>
    </source>
</reference>
<name>A0A927LY01_9ACTN</name>
<evidence type="ECO:0000313" key="3">
    <source>
        <dbReference type="Proteomes" id="UP000649753"/>
    </source>
</evidence>
<dbReference type="Pfam" id="PF13561">
    <property type="entry name" value="adh_short_C2"/>
    <property type="match status" value="1"/>
</dbReference>
<dbReference type="PRINTS" id="PR00081">
    <property type="entry name" value="GDHRDH"/>
</dbReference>